<dbReference type="InterPro" id="IPR017456">
    <property type="entry name" value="CTP_synthase_N"/>
</dbReference>
<dbReference type="EC" id="6.3.4.2" evidence="11"/>
<feature type="binding site" evidence="11">
    <location>
        <position position="477"/>
    </location>
    <ligand>
        <name>L-glutamine</name>
        <dbReference type="ChEBI" id="CHEBI:58359"/>
    </ligand>
</feature>
<dbReference type="GO" id="GO:0003883">
    <property type="term" value="F:CTP synthase activity"/>
    <property type="evidence" value="ECO:0007669"/>
    <property type="project" value="UniProtKB-UniRule"/>
</dbReference>
<feature type="binding site" evidence="11">
    <location>
        <position position="155"/>
    </location>
    <ligand>
        <name>Mg(2+)</name>
        <dbReference type="ChEBI" id="CHEBI:18420"/>
    </ligand>
</feature>
<dbReference type="InterPro" id="IPR027417">
    <property type="entry name" value="P-loop_NTPase"/>
</dbReference>
<protein>
    <recommendedName>
        <fullName evidence="11">CTP synthase</fullName>
        <ecNumber evidence="11">6.3.4.2</ecNumber>
    </recommendedName>
    <alternativeName>
        <fullName evidence="11">Cytidine 5'-triphosphate synthase</fullName>
    </alternativeName>
    <alternativeName>
        <fullName evidence="11">Cytidine triphosphate synthetase</fullName>
        <shortName evidence="11">CTP synthetase</shortName>
        <shortName evidence="11">CTPS</shortName>
    </alternativeName>
    <alternativeName>
        <fullName evidence="11">UTP--ammonia ligase</fullName>
    </alternativeName>
</protein>
<dbReference type="NCBIfam" id="TIGR00337">
    <property type="entry name" value="PyrG"/>
    <property type="match status" value="1"/>
</dbReference>
<feature type="binding site" evidence="11">
    <location>
        <position position="87"/>
    </location>
    <ligand>
        <name>Mg(2+)</name>
        <dbReference type="ChEBI" id="CHEBI:18420"/>
    </ligand>
</feature>
<evidence type="ECO:0000256" key="10">
    <source>
        <dbReference type="ARBA" id="ARBA00047781"/>
    </source>
</evidence>
<evidence type="ECO:0000313" key="15">
    <source>
        <dbReference type="Proteomes" id="UP000019151"/>
    </source>
</evidence>
<sequence length="579" mass="63471">MPNQTAAAPSNAAATQPTKFIFVTGGVVSSLGKGIAAASLGRLLVERGLRVTMLKFDPYLNVDPGTMSPFQHGEVFVTDDKAETDLDLGHYERFLDRSLSQANNVTTGRIYLNVISKERRGEYLGSTVQVIPHVTDEIKTAVKRVAPDNDVVIVEVGGTVGDIESQPFLEAIRQFRHEVGARNAVFIHLTLVPYIAAAGEVKTKPTQHSVRELMEIGIQPDFLICRSEQPLSEDVKRKIALFCNVDFGAVVESVDVPTIYEIPLAFHEQGLDARVCERLNLRTREPDLDEWRDIVRRIVEPRSRVRIAVVGKYTDYVDSYKSVQEALIHGGIANDVGVDIEWLSSDMFTDADRAREILADFDGLLVPGGFGVRGVEGMVEAIRAARETATPFFGICLGMQTAIIEFARNVCGIEDSHSSEFAPECANAVISLMESQQHVTDMGGTMRLGAYACRLTPDTHAAAAYGAPEVSERHRHRYEVSNRYRDTFVKHGMALSGLSPDGSLVEIVELADHPWFLGCQFHPELKSRPTRAHPLFREFIAAAARHHASGNGASFDGVRDGARVDGHAAAVNPLVSSLD</sequence>
<dbReference type="GO" id="GO:0004359">
    <property type="term" value="F:glutaminase activity"/>
    <property type="evidence" value="ECO:0007669"/>
    <property type="project" value="RHEA"/>
</dbReference>
<comment type="activity regulation">
    <text evidence="11">Allosterically activated by GTP, when glutamine is the substrate; GTP has no effect on the reaction when ammonia is the substrate. The allosteric effector GTP functions by stabilizing the protein conformation that binds the tetrahedral intermediate(s) formed during glutamine hydrolysis. Inhibited by the product CTP, via allosteric rather than competitive inhibition.</text>
</comment>
<dbReference type="Gene3D" id="3.40.50.300">
    <property type="entry name" value="P-loop containing nucleotide triphosphate hydrolases"/>
    <property type="match status" value="1"/>
</dbReference>
<name>W0RI80_9BACT</name>
<evidence type="ECO:0000256" key="1">
    <source>
        <dbReference type="ARBA" id="ARBA00005171"/>
    </source>
</evidence>
<keyword evidence="3 11" id="KW-0436">Ligase</keyword>
<dbReference type="PATRIC" id="fig|861299.3.peg.3310"/>
<feature type="binding site" evidence="11">
    <location>
        <position position="420"/>
    </location>
    <ligand>
        <name>L-glutamine</name>
        <dbReference type="ChEBI" id="CHEBI:58359"/>
    </ligand>
</feature>
<feature type="domain" description="Glutamine amidotransferase" evidence="12">
    <location>
        <begin position="317"/>
        <end position="541"/>
    </location>
</feature>
<dbReference type="PROSITE" id="PS51273">
    <property type="entry name" value="GATASE_TYPE_1"/>
    <property type="match status" value="1"/>
</dbReference>
<evidence type="ECO:0000256" key="8">
    <source>
        <dbReference type="ARBA" id="ARBA00022962"/>
    </source>
</evidence>
<evidence type="ECO:0000259" key="13">
    <source>
        <dbReference type="Pfam" id="PF06418"/>
    </source>
</evidence>
<gene>
    <name evidence="11" type="primary">pyrG</name>
    <name evidence="14" type="ORF">J421_3257</name>
</gene>
<dbReference type="Proteomes" id="UP000019151">
    <property type="component" value="Chromosome"/>
</dbReference>
<reference evidence="14 15" key="1">
    <citation type="journal article" date="2014" name="Genome Announc.">
        <title>Genome Sequence and Methylome of Soil Bacterium Gemmatirosa kalamazoonensis KBS708T, a Member of the Rarely Cultivated Gemmatimonadetes Phylum.</title>
        <authorList>
            <person name="Debruyn J.M."/>
            <person name="Radosevich M."/>
            <person name="Wommack K.E."/>
            <person name="Polson S.W."/>
            <person name="Hauser L.J."/>
            <person name="Fawaz M.N."/>
            <person name="Korlach J."/>
            <person name="Tsai Y.C."/>
        </authorList>
    </citation>
    <scope>NUCLEOTIDE SEQUENCE [LARGE SCALE GENOMIC DNA]</scope>
    <source>
        <strain evidence="14 15">KBS708</strain>
    </source>
</reference>
<comment type="pathway">
    <text evidence="1 11">Pyrimidine metabolism; CTP biosynthesis via de novo pathway; CTP from UDP: step 2/2.</text>
</comment>
<feature type="binding site" evidence="11">
    <location>
        <position position="29"/>
    </location>
    <ligand>
        <name>CTP</name>
        <dbReference type="ChEBI" id="CHEBI:37563"/>
        <note>allosteric inhibitor</note>
    </ligand>
</feature>
<feature type="binding site" evidence="11">
    <location>
        <begin position="30"/>
        <end position="35"/>
    </location>
    <ligand>
        <name>ATP</name>
        <dbReference type="ChEBI" id="CHEBI:30616"/>
    </ligand>
</feature>
<dbReference type="PANTHER" id="PTHR11550">
    <property type="entry name" value="CTP SYNTHASE"/>
    <property type="match status" value="1"/>
</dbReference>
<keyword evidence="6 11" id="KW-0067">ATP-binding</keyword>
<comment type="function">
    <text evidence="11">Catalyzes the ATP-dependent amination of UTP to CTP with either L-glutamine or ammonia as the source of nitrogen. Regulates intracellular CTP levels through interactions with the four ribonucleotide triphosphates.</text>
</comment>
<dbReference type="CDD" id="cd03113">
    <property type="entry name" value="CTPS_N"/>
    <property type="match status" value="1"/>
</dbReference>
<dbReference type="FunCoup" id="W0RI80">
    <property type="interactions" value="512"/>
</dbReference>
<dbReference type="SUPFAM" id="SSF52540">
    <property type="entry name" value="P-loop containing nucleoside triphosphate hydrolases"/>
    <property type="match status" value="1"/>
</dbReference>
<accession>W0RI80</accession>
<keyword evidence="9 11" id="KW-0665">Pyrimidine biosynthesis</keyword>
<dbReference type="OrthoDB" id="9801107at2"/>
<feature type="binding site" evidence="11">
    <location>
        <position position="256"/>
    </location>
    <ligand>
        <name>ATP</name>
        <dbReference type="ChEBI" id="CHEBI:30616"/>
    </ligand>
</feature>
<dbReference type="EMBL" id="CP007128">
    <property type="protein sequence ID" value="AHG90794.1"/>
    <property type="molecule type" value="Genomic_DNA"/>
</dbReference>
<dbReference type="GO" id="GO:0005524">
    <property type="term" value="F:ATP binding"/>
    <property type="evidence" value="ECO:0007669"/>
    <property type="project" value="UniProtKB-KW"/>
</dbReference>
<dbReference type="CDD" id="cd01746">
    <property type="entry name" value="GATase1_CTP_Synthase"/>
    <property type="match status" value="1"/>
</dbReference>
<feature type="domain" description="CTP synthase N-terminal" evidence="13">
    <location>
        <begin position="19"/>
        <end position="281"/>
    </location>
</feature>
<feature type="binding site" evidence="11">
    <location>
        <position position="238"/>
    </location>
    <ligand>
        <name>UTP</name>
        <dbReference type="ChEBI" id="CHEBI:46398"/>
    </ligand>
</feature>
<dbReference type="RefSeq" id="WP_025412260.1">
    <property type="nucleotide sequence ID" value="NZ_CP007128.1"/>
</dbReference>
<dbReference type="Gene3D" id="3.40.50.880">
    <property type="match status" value="1"/>
</dbReference>
<dbReference type="GO" id="GO:0019856">
    <property type="term" value="P:pyrimidine nucleobase biosynthetic process"/>
    <property type="evidence" value="ECO:0007669"/>
    <property type="project" value="TreeGrafter"/>
</dbReference>
<organism evidence="14 15">
    <name type="scientific">Gemmatirosa kalamazoonensis</name>
    <dbReference type="NCBI Taxonomy" id="861299"/>
    <lineage>
        <taxon>Bacteria</taxon>
        <taxon>Pseudomonadati</taxon>
        <taxon>Gemmatimonadota</taxon>
        <taxon>Gemmatimonadia</taxon>
        <taxon>Gemmatimonadales</taxon>
        <taxon>Gemmatimonadaceae</taxon>
        <taxon>Gemmatirosa</taxon>
    </lineage>
</organism>
<dbReference type="InParanoid" id="W0RI80"/>
<feature type="binding site" evidence="11">
    <location>
        <begin position="397"/>
        <end position="400"/>
    </location>
    <ligand>
        <name>L-glutamine</name>
        <dbReference type="ChEBI" id="CHEBI:58359"/>
    </ligand>
</feature>
<feature type="binding site" evidence="11">
    <location>
        <position position="87"/>
    </location>
    <ligand>
        <name>ATP</name>
        <dbReference type="ChEBI" id="CHEBI:30616"/>
    </ligand>
</feature>
<dbReference type="SUPFAM" id="SSF52317">
    <property type="entry name" value="Class I glutamine amidotransferase-like"/>
    <property type="match status" value="1"/>
</dbReference>
<evidence type="ECO:0000256" key="9">
    <source>
        <dbReference type="ARBA" id="ARBA00022975"/>
    </source>
</evidence>
<feature type="active site" description="Nucleophile; for glutamine hydrolysis" evidence="11">
    <location>
        <position position="396"/>
    </location>
</feature>
<evidence type="ECO:0000256" key="2">
    <source>
        <dbReference type="ARBA" id="ARBA00007533"/>
    </source>
</evidence>
<dbReference type="FunFam" id="3.40.50.300:FF:000009">
    <property type="entry name" value="CTP synthase"/>
    <property type="match status" value="1"/>
</dbReference>
<evidence type="ECO:0000259" key="12">
    <source>
        <dbReference type="Pfam" id="PF00117"/>
    </source>
</evidence>
<dbReference type="InterPro" id="IPR017926">
    <property type="entry name" value="GATASE"/>
</dbReference>
<feature type="binding site" evidence="11">
    <location>
        <begin position="202"/>
        <end position="207"/>
    </location>
    <ligand>
        <name>CTP</name>
        <dbReference type="ChEBI" id="CHEBI:37563"/>
        <note>allosteric inhibitor</note>
    </ligand>
</feature>
<dbReference type="HAMAP" id="MF_01227">
    <property type="entry name" value="PyrG"/>
    <property type="match status" value="1"/>
</dbReference>
<dbReference type="eggNOG" id="COG0504">
    <property type="taxonomic scope" value="Bacteria"/>
</dbReference>
<evidence type="ECO:0000256" key="4">
    <source>
        <dbReference type="ARBA" id="ARBA00022723"/>
    </source>
</evidence>
<feature type="active site" evidence="11">
    <location>
        <position position="524"/>
    </location>
</feature>
<evidence type="ECO:0000256" key="7">
    <source>
        <dbReference type="ARBA" id="ARBA00022842"/>
    </source>
</evidence>
<dbReference type="NCBIfam" id="NF003792">
    <property type="entry name" value="PRK05380.1"/>
    <property type="match status" value="1"/>
</dbReference>
<dbReference type="GO" id="GO:0044210">
    <property type="term" value="P:'de novo' CTP biosynthetic process"/>
    <property type="evidence" value="ECO:0007669"/>
    <property type="project" value="UniProtKB-UniRule"/>
</dbReference>
<comment type="caution">
    <text evidence="11">Lacks conserved residue(s) required for the propagation of feature annotation.</text>
</comment>
<feature type="binding site" evidence="11">
    <location>
        <position position="238"/>
    </location>
    <ligand>
        <name>CTP</name>
        <dbReference type="ChEBI" id="CHEBI:37563"/>
        <note>allosteric inhibitor</note>
    </ligand>
</feature>
<comment type="catalytic activity">
    <reaction evidence="11">
        <text>UTP + NH4(+) + ATP = CTP + ADP + phosphate + 2 H(+)</text>
        <dbReference type="Rhea" id="RHEA:16597"/>
        <dbReference type="ChEBI" id="CHEBI:15378"/>
        <dbReference type="ChEBI" id="CHEBI:28938"/>
        <dbReference type="ChEBI" id="CHEBI:30616"/>
        <dbReference type="ChEBI" id="CHEBI:37563"/>
        <dbReference type="ChEBI" id="CHEBI:43474"/>
        <dbReference type="ChEBI" id="CHEBI:46398"/>
        <dbReference type="ChEBI" id="CHEBI:456216"/>
    </reaction>
</comment>
<dbReference type="Pfam" id="PF00117">
    <property type="entry name" value="GATase"/>
    <property type="match status" value="1"/>
</dbReference>
<dbReference type="UniPathway" id="UPA00159">
    <property type="reaction ID" value="UER00277"/>
</dbReference>
<dbReference type="FunFam" id="3.40.50.880:FF:000002">
    <property type="entry name" value="CTP synthase"/>
    <property type="match status" value="1"/>
</dbReference>
<feature type="binding site" evidence="11">
    <location>
        <position position="29"/>
    </location>
    <ligand>
        <name>UTP</name>
        <dbReference type="ChEBI" id="CHEBI:46398"/>
    </ligand>
</feature>
<proteinExistence type="inferred from homology"/>
<keyword evidence="4 11" id="KW-0479">Metal-binding</keyword>
<dbReference type="PANTHER" id="PTHR11550:SF0">
    <property type="entry name" value="CTP SYNTHASE-RELATED"/>
    <property type="match status" value="1"/>
</dbReference>
<keyword evidence="8 11" id="KW-0315">Glutamine amidotransferase</keyword>
<keyword evidence="15" id="KW-1185">Reference proteome</keyword>
<comment type="similarity">
    <text evidence="2 11">Belongs to the CTP synthase family.</text>
</comment>
<dbReference type="GO" id="GO:0097268">
    <property type="term" value="C:cytoophidium"/>
    <property type="evidence" value="ECO:0007669"/>
    <property type="project" value="UniProtKB-ARBA"/>
</dbReference>
<dbReference type="GO" id="GO:0005829">
    <property type="term" value="C:cytosol"/>
    <property type="evidence" value="ECO:0007669"/>
    <property type="project" value="TreeGrafter"/>
</dbReference>
<dbReference type="GO" id="GO:0046872">
    <property type="term" value="F:metal ion binding"/>
    <property type="evidence" value="ECO:0007669"/>
    <property type="project" value="UniProtKB-KW"/>
</dbReference>
<dbReference type="HOGENOM" id="CLU_011675_5_0_0"/>
<feature type="region of interest" description="Amidoligase domain" evidence="11">
    <location>
        <begin position="1"/>
        <end position="281"/>
    </location>
</feature>
<dbReference type="InterPro" id="IPR029062">
    <property type="entry name" value="Class_I_gatase-like"/>
</dbReference>
<keyword evidence="5 11" id="KW-0547">Nucleotide-binding</keyword>
<comment type="catalytic activity">
    <reaction evidence="10 11">
        <text>UTP + L-glutamine + ATP + H2O = CTP + L-glutamate + ADP + phosphate + 2 H(+)</text>
        <dbReference type="Rhea" id="RHEA:26426"/>
        <dbReference type="ChEBI" id="CHEBI:15377"/>
        <dbReference type="ChEBI" id="CHEBI:15378"/>
        <dbReference type="ChEBI" id="CHEBI:29985"/>
        <dbReference type="ChEBI" id="CHEBI:30616"/>
        <dbReference type="ChEBI" id="CHEBI:37563"/>
        <dbReference type="ChEBI" id="CHEBI:43474"/>
        <dbReference type="ChEBI" id="CHEBI:46398"/>
        <dbReference type="ChEBI" id="CHEBI:58359"/>
        <dbReference type="ChEBI" id="CHEBI:456216"/>
        <dbReference type="EC" id="6.3.4.2"/>
    </reaction>
</comment>
<dbReference type="KEGG" id="gba:J421_3257"/>
<comment type="subunit">
    <text evidence="11">Homotetramer.</text>
</comment>
<feature type="active site" evidence="11">
    <location>
        <position position="522"/>
    </location>
</feature>
<dbReference type="STRING" id="861299.J421_3257"/>
<evidence type="ECO:0000256" key="11">
    <source>
        <dbReference type="HAMAP-Rule" id="MF_01227"/>
    </source>
</evidence>
<evidence type="ECO:0000313" key="14">
    <source>
        <dbReference type="EMBL" id="AHG90794.1"/>
    </source>
</evidence>
<evidence type="ECO:0000256" key="6">
    <source>
        <dbReference type="ARBA" id="ARBA00022840"/>
    </source>
</evidence>
<dbReference type="AlphaFoldDB" id="W0RI80"/>
<dbReference type="GO" id="GO:0042802">
    <property type="term" value="F:identical protein binding"/>
    <property type="evidence" value="ECO:0007669"/>
    <property type="project" value="TreeGrafter"/>
</dbReference>
<comment type="miscellaneous">
    <text evidence="11">CTPSs have evolved a hybrid strategy for distinguishing between UTP and CTP. The overlapping regions of the product feedback inhibitory and substrate sites recognize a common feature in both compounds, the triphosphate moiety. To differentiate isosteric substrate and product pyrimidine rings, an additional pocket far from the expected kinase/ligase catalytic site, specifically recognizes the cytosine and ribose portions of the product inhibitor.</text>
</comment>
<dbReference type="Pfam" id="PF06418">
    <property type="entry name" value="CTP_synth_N"/>
    <property type="match status" value="1"/>
</dbReference>
<comment type="catalytic activity">
    <reaction evidence="11">
        <text>L-glutamine + H2O = L-glutamate + NH4(+)</text>
        <dbReference type="Rhea" id="RHEA:15889"/>
        <dbReference type="ChEBI" id="CHEBI:15377"/>
        <dbReference type="ChEBI" id="CHEBI:28938"/>
        <dbReference type="ChEBI" id="CHEBI:29985"/>
        <dbReference type="ChEBI" id="CHEBI:58359"/>
    </reaction>
</comment>
<feature type="binding site" evidence="11">
    <location>
        <position position="369"/>
    </location>
    <ligand>
        <name>L-glutamine</name>
        <dbReference type="ChEBI" id="CHEBI:58359"/>
    </ligand>
</feature>
<evidence type="ECO:0000256" key="5">
    <source>
        <dbReference type="ARBA" id="ARBA00022741"/>
    </source>
</evidence>
<dbReference type="InterPro" id="IPR033828">
    <property type="entry name" value="GATase1_CTP_Synthase"/>
</dbReference>
<keyword evidence="7 11" id="KW-0460">Magnesium</keyword>
<evidence type="ECO:0000256" key="3">
    <source>
        <dbReference type="ARBA" id="ARBA00022598"/>
    </source>
</evidence>
<feature type="binding site" evidence="11">
    <location>
        <begin position="202"/>
        <end position="207"/>
    </location>
    <ligand>
        <name>UTP</name>
        <dbReference type="ChEBI" id="CHEBI:46398"/>
    </ligand>
</feature>
<dbReference type="InterPro" id="IPR004468">
    <property type="entry name" value="CTP_synthase"/>
</dbReference>
<feature type="binding site" evidence="11">
    <location>
        <begin position="162"/>
        <end position="164"/>
    </location>
    <ligand>
        <name>CTP</name>
        <dbReference type="ChEBI" id="CHEBI:37563"/>
        <note>allosteric inhibitor</note>
    </ligand>
</feature>